<organism evidence="4">
    <name type="scientific">Brugia pahangi</name>
    <name type="common">Filarial nematode worm</name>
    <dbReference type="NCBI Taxonomy" id="6280"/>
    <lineage>
        <taxon>Eukaryota</taxon>
        <taxon>Metazoa</taxon>
        <taxon>Ecdysozoa</taxon>
        <taxon>Nematoda</taxon>
        <taxon>Chromadorea</taxon>
        <taxon>Rhabditida</taxon>
        <taxon>Spirurina</taxon>
        <taxon>Spiruromorpha</taxon>
        <taxon>Filarioidea</taxon>
        <taxon>Onchocercidae</taxon>
        <taxon>Brugia</taxon>
    </lineage>
</organism>
<reference evidence="2 3" key="2">
    <citation type="submission" date="2018-11" db="EMBL/GenBank/DDBJ databases">
        <authorList>
            <consortium name="Pathogen Informatics"/>
        </authorList>
    </citation>
    <scope>NUCLEOTIDE SEQUENCE [LARGE SCALE GENOMIC DNA]</scope>
</reference>
<dbReference type="EMBL" id="UZAD01013133">
    <property type="protein sequence ID" value="VDN89518.1"/>
    <property type="molecule type" value="Genomic_DNA"/>
</dbReference>
<feature type="transmembrane region" description="Helical" evidence="1">
    <location>
        <begin position="17"/>
        <end position="45"/>
    </location>
</feature>
<keyword evidence="1" id="KW-1133">Transmembrane helix</keyword>
<keyword evidence="1" id="KW-0812">Transmembrane</keyword>
<evidence type="ECO:0000313" key="3">
    <source>
        <dbReference type="Proteomes" id="UP000278627"/>
    </source>
</evidence>
<dbReference type="WBParaSite" id="BPAG_0000837001-mRNA-1">
    <property type="protein sequence ID" value="BPAG_0000837001-mRNA-1"/>
    <property type="gene ID" value="BPAG_0000837001"/>
</dbReference>
<evidence type="ECO:0000313" key="2">
    <source>
        <dbReference type="EMBL" id="VDN89518.1"/>
    </source>
</evidence>
<name>A0A158PQU2_BRUPA</name>
<keyword evidence="3" id="KW-1185">Reference proteome</keyword>
<proteinExistence type="predicted"/>
<evidence type="ECO:0000313" key="4">
    <source>
        <dbReference type="WBParaSite" id="BPAG_0000837001-mRNA-1"/>
    </source>
</evidence>
<evidence type="ECO:0000256" key="1">
    <source>
        <dbReference type="SAM" id="Phobius"/>
    </source>
</evidence>
<accession>A0A158PQU2</accession>
<protein>
    <submittedName>
        <fullName evidence="4">Col_cuticle_N domain-containing protein</fullName>
    </submittedName>
</protein>
<dbReference type="Proteomes" id="UP000278627">
    <property type="component" value="Unassembled WGS sequence"/>
</dbReference>
<sequence length="86" mass="9965">MNSRLPLTSIGIDIESIIIAVVMFMTCGLLMFISCFIITQIYLCYKHTHIRKNRHIKQENGEIQFNSINANPQLHTLMLDIVKIFL</sequence>
<dbReference type="AlphaFoldDB" id="A0A158PQU2"/>
<dbReference type="PROSITE" id="PS51257">
    <property type="entry name" value="PROKAR_LIPOPROTEIN"/>
    <property type="match status" value="1"/>
</dbReference>
<keyword evidence="1" id="KW-0472">Membrane</keyword>
<gene>
    <name evidence="2" type="ORF">BPAG_LOCUS8332</name>
</gene>
<reference evidence="4" key="1">
    <citation type="submission" date="2016-04" db="UniProtKB">
        <authorList>
            <consortium name="WormBaseParasite"/>
        </authorList>
    </citation>
    <scope>IDENTIFICATION</scope>
</reference>